<evidence type="ECO:0000256" key="1">
    <source>
        <dbReference type="SAM" id="MobiDB-lite"/>
    </source>
</evidence>
<organism evidence="4 5">
    <name type="scientific">Streptomyces pseudovenezuelae</name>
    <dbReference type="NCBI Taxonomy" id="67350"/>
    <lineage>
        <taxon>Bacteria</taxon>
        <taxon>Bacillati</taxon>
        <taxon>Actinomycetota</taxon>
        <taxon>Actinomycetes</taxon>
        <taxon>Kitasatosporales</taxon>
        <taxon>Streptomycetaceae</taxon>
        <taxon>Streptomyces</taxon>
        <taxon>Streptomyces aurantiacus group</taxon>
    </lineage>
</organism>
<name>A0ABT6LUG4_9ACTN</name>
<keyword evidence="2" id="KW-0732">Signal</keyword>
<evidence type="ECO:0000313" key="5">
    <source>
        <dbReference type="Proteomes" id="UP001160499"/>
    </source>
</evidence>
<reference evidence="4 5" key="1">
    <citation type="submission" date="2023-04" db="EMBL/GenBank/DDBJ databases">
        <title>Forest soil microbial communities from Buena Vista Peninsula, Colon Province, Panama.</title>
        <authorList>
            <person name="Bouskill N."/>
        </authorList>
    </citation>
    <scope>NUCLEOTIDE SEQUENCE [LARGE SCALE GENOMIC DNA]</scope>
    <source>
        <strain evidence="4 5">GGS1</strain>
    </source>
</reference>
<dbReference type="InterPro" id="IPR025711">
    <property type="entry name" value="PepSY"/>
</dbReference>
<gene>
    <name evidence="4" type="ORF">M2283_007192</name>
</gene>
<sequence length="218" mass="22011">MKRNIVIATVTAAALLGGGTATALAVTGDDGGRQTAVRGSGDDRDSGDKGDDAGSDDDGGRDDDGRDDAAPVVRSGDVTAADAIAAALRDTRGTAVSADLDDDDRRGGATVWDVDVLAGNGSWHSVRVDAGSGAVLGSHTEDEDDAGQVRAALKGTSVTAAEAARAAAAKGTVTSVDLDDDARSQGWEVETRTSAGKADQDWLVDLRTGNVTVDRSDD</sequence>
<accession>A0ABT6LUG4</accession>
<comment type="caution">
    <text evidence="4">The sequence shown here is derived from an EMBL/GenBank/DDBJ whole genome shotgun (WGS) entry which is preliminary data.</text>
</comment>
<evidence type="ECO:0000256" key="2">
    <source>
        <dbReference type="SAM" id="SignalP"/>
    </source>
</evidence>
<feature type="region of interest" description="Disordered" evidence="1">
    <location>
        <begin position="25"/>
        <end position="76"/>
    </location>
</feature>
<protein>
    <submittedName>
        <fullName evidence="4">Membrane protein YkoI</fullName>
    </submittedName>
</protein>
<dbReference type="RefSeq" id="WP_280880643.1">
    <property type="nucleotide sequence ID" value="NZ_JARXVH010000014.1"/>
</dbReference>
<feature type="compositionally biased region" description="Basic and acidic residues" evidence="1">
    <location>
        <begin position="40"/>
        <end position="52"/>
    </location>
</feature>
<proteinExistence type="predicted"/>
<dbReference type="Proteomes" id="UP001160499">
    <property type="component" value="Unassembled WGS sequence"/>
</dbReference>
<feature type="signal peptide" evidence="2">
    <location>
        <begin position="1"/>
        <end position="23"/>
    </location>
</feature>
<dbReference type="EMBL" id="JARXVH010000014">
    <property type="protein sequence ID" value="MDH6219853.1"/>
    <property type="molecule type" value="Genomic_DNA"/>
</dbReference>
<keyword evidence="5" id="KW-1185">Reference proteome</keyword>
<evidence type="ECO:0000259" key="3">
    <source>
        <dbReference type="Pfam" id="PF03413"/>
    </source>
</evidence>
<feature type="chain" id="PRO_5047137944" evidence="2">
    <location>
        <begin position="24"/>
        <end position="218"/>
    </location>
</feature>
<evidence type="ECO:0000313" key="4">
    <source>
        <dbReference type="EMBL" id="MDH6219853.1"/>
    </source>
</evidence>
<feature type="domain" description="PepSY" evidence="3">
    <location>
        <begin position="160"/>
        <end position="211"/>
    </location>
</feature>
<dbReference type="Pfam" id="PF03413">
    <property type="entry name" value="PepSY"/>
    <property type="match status" value="2"/>
</dbReference>
<feature type="domain" description="PepSY" evidence="3">
    <location>
        <begin position="78"/>
        <end position="138"/>
    </location>
</feature>
<dbReference type="Gene3D" id="3.10.450.40">
    <property type="match status" value="2"/>
</dbReference>